<feature type="domain" description="N-acetyltransferase" evidence="1">
    <location>
        <begin position="10"/>
        <end position="177"/>
    </location>
</feature>
<evidence type="ECO:0000259" key="1">
    <source>
        <dbReference type="PROSITE" id="PS51186"/>
    </source>
</evidence>
<proteinExistence type="predicted"/>
<dbReference type="PROSITE" id="PS51186">
    <property type="entry name" value="GNAT"/>
    <property type="match status" value="1"/>
</dbReference>
<dbReference type="GO" id="GO:0016747">
    <property type="term" value="F:acyltransferase activity, transferring groups other than amino-acyl groups"/>
    <property type="evidence" value="ECO:0007669"/>
    <property type="project" value="InterPro"/>
</dbReference>
<accession>A0A015SYC9</accession>
<keyword evidence="2" id="KW-0808">Transferase</keyword>
<gene>
    <name evidence="2" type="ORF">M124_1034</name>
</gene>
<dbReference type="PANTHER" id="PTHR43792">
    <property type="entry name" value="GNAT FAMILY, PUTATIVE (AFU_ORTHOLOGUE AFUA_3G00765)-RELATED-RELATED"/>
    <property type="match status" value="1"/>
</dbReference>
<dbReference type="Proteomes" id="UP000020529">
    <property type="component" value="Unassembled WGS sequence"/>
</dbReference>
<dbReference type="RefSeq" id="WP_032587861.1">
    <property type="nucleotide sequence ID" value="NZ_JGCY01000246.1"/>
</dbReference>
<organism evidence="2 3">
    <name type="scientific">Bacteroides fragilis str. 3988T(B)14</name>
    <dbReference type="NCBI Taxonomy" id="1339315"/>
    <lineage>
        <taxon>Bacteria</taxon>
        <taxon>Pseudomonadati</taxon>
        <taxon>Bacteroidota</taxon>
        <taxon>Bacteroidia</taxon>
        <taxon>Bacteroidales</taxon>
        <taxon>Bacteroidaceae</taxon>
        <taxon>Bacteroides</taxon>
    </lineage>
</organism>
<dbReference type="AlphaFoldDB" id="A0A015SYC9"/>
<name>A0A015SYC9_BACFG</name>
<protein>
    <submittedName>
        <fullName evidence="2">Acetyltransferase family protein</fullName>
    </submittedName>
</protein>
<sequence>MKQYIETSRLTLRDWKVDDIPHLARMNRDDKVMEYFLKTLSYEETIALYNQIQEEFKQYGFGAYAVEEKDTGAFIGFVGLHNVTFEVDFAPAIEILWRLLPEFWGKGYATEAAIACLNYAKEELKLREIVSFTSLPNKRSELVMQKIGMTHIKEFNHPLVEPNHPLCRHVLYGIDLTTFKK</sequence>
<evidence type="ECO:0000313" key="2">
    <source>
        <dbReference type="EMBL" id="EXY75212.1"/>
    </source>
</evidence>
<dbReference type="Pfam" id="PF13302">
    <property type="entry name" value="Acetyltransf_3"/>
    <property type="match status" value="1"/>
</dbReference>
<reference evidence="2 3" key="1">
    <citation type="submission" date="2014-02" db="EMBL/GenBank/DDBJ databases">
        <authorList>
            <person name="Sears C."/>
            <person name="Carroll K."/>
            <person name="Sack B.R."/>
            <person name="Qadri F."/>
            <person name="Myers L.L."/>
            <person name="Chung G.-T."/>
            <person name="Escheverria P."/>
            <person name="Fraser C.M."/>
            <person name="Sadzewicz L."/>
            <person name="Shefchek K.A."/>
            <person name="Tallon L."/>
            <person name="Das S.P."/>
            <person name="Daugherty S."/>
            <person name="Mongodin E.F."/>
        </authorList>
    </citation>
    <scope>NUCLEOTIDE SEQUENCE [LARGE SCALE GENOMIC DNA]</scope>
    <source>
        <strain evidence="3">3988T(B)14</strain>
    </source>
</reference>
<dbReference type="Gene3D" id="3.40.630.30">
    <property type="match status" value="1"/>
</dbReference>
<dbReference type="InterPro" id="IPR051531">
    <property type="entry name" value="N-acetyltransferase"/>
</dbReference>
<dbReference type="PATRIC" id="fig|1339315.3.peg.1831"/>
<evidence type="ECO:0000313" key="3">
    <source>
        <dbReference type="Proteomes" id="UP000020529"/>
    </source>
</evidence>
<dbReference type="EMBL" id="JGCY01000246">
    <property type="protein sequence ID" value="EXY75212.1"/>
    <property type="molecule type" value="Genomic_DNA"/>
</dbReference>
<comment type="caution">
    <text evidence="2">The sequence shown here is derived from an EMBL/GenBank/DDBJ whole genome shotgun (WGS) entry which is preliminary data.</text>
</comment>
<dbReference type="SUPFAM" id="SSF55729">
    <property type="entry name" value="Acyl-CoA N-acyltransferases (Nat)"/>
    <property type="match status" value="1"/>
</dbReference>
<dbReference type="InterPro" id="IPR000182">
    <property type="entry name" value="GNAT_dom"/>
</dbReference>
<dbReference type="PANTHER" id="PTHR43792:SF1">
    <property type="entry name" value="N-ACETYLTRANSFERASE DOMAIN-CONTAINING PROTEIN"/>
    <property type="match status" value="1"/>
</dbReference>
<dbReference type="InterPro" id="IPR016181">
    <property type="entry name" value="Acyl_CoA_acyltransferase"/>
</dbReference>